<comment type="caution">
    <text evidence="2">The sequence shown here is derived from an EMBL/GenBank/DDBJ whole genome shotgun (WGS) entry which is preliminary data.</text>
</comment>
<gene>
    <name evidence="2" type="ORF">HLB23_30885</name>
</gene>
<accession>A0A849C8Q4</accession>
<name>A0A849C8Q4_9NOCA</name>
<evidence type="ECO:0000259" key="1">
    <source>
        <dbReference type="Pfam" id="PF01966"/>
    </source>
</evidence>
<organism evidence="2 3">
    <name type="scientific">Nocardia uniformis</name>
    <dbReference type="NCBI Taxonomy" id="53432"/>
    <lineage>
        <taxon>Bacteria</taxon>
        <taxon>Bacillati</taxon>
        <taxon>Actinomycetota</taxon>
        <taxon>Actinomycetes</taxon>
        <taxon>Mycobacteriales</taxon>
        <taxon>Nocardiaceae</taxon>
        <taxon>Nocardia</taxon>
    </lineage>
</organism>
<evidence type="ECO:0000313" key="2">
    <source>
        <dbReference type="EMBL" id="NNH74206.1"/>
    </source>
</evidence>
<dbReference type="SUPFAM" id="SSF109604">
    <property type="entry name" value="HD-domain/PDEase-like"/>
    <property type="match status" value="1"/>
</dbReference>
<dbReference type="Gene3D" id="1.10.3210.10">
    <property type="entry name" value="Hypothetical protein af1432"/>
    <property type="match status" value="1"/>
</dbReference>
<dbReference type="PANTHER" id="PTHR35569:SF1">
    <property type="entry name" value="CYANAMIDE HYDRATASE DDI2-RELATED"/>
    <property type="match status" value="1"/>
</dbReference>
<dbReference type="Pfam" id="PF01966">
    <property type="entry name" value="HD"/>
    <property type="match status" value="1"/>
</dbReference>
<dbReference type="PANTHER" id="PTHR35569">
    <property type="entry name" value="CYANAMIDE HYDRATASE DDI2-RELATED"/>
    <property type="match status" value="1"/>
</dbReference>
<reference evidence="2 3" key="1">
    <citation type="submission" date="2020-05" db="EMBL/GenBank/DDBJ databases">
        <title>MicrobeNet Type strains.</title>
        <authorList>
            <person name="Nicholson A.C."/>
        </authorList>
    </citation>
    <scope>NUCLEOTIDE SEQUENCE [LARGE SCALE GENOMIC DNA]</scope>
    <source>
        <strain evidence="2 3">JCM 3224</strain>
    </source>
</reference>
<keyword evidence="3" id="KW-1185">Reference proteome</keyword>
<dbReference type="AlphaFoldDB" id="A0A849C8Q4"/>
<dbReference type="EMBL" id="JABELX010000013">
    <property type="protein sequence ID" value="NNH74206.1"/>
    <property type="molecule type" value="Genomic_DNA"/>
</dbReference>
<dbReference type="Proteomes" id="UP000586827">
    <property type="component" value="Unassembled WGS sequence"/>
</dbReference>
<dbReference type="InterPro" id="IPR006674">
    <property type="entry name" value="HD_domain"/>
</dbReference>
<evidence type="ECO:0000313" key="3">
    <source>
        <dbReference type="Proteomes" id="UP000586827"/>
    </source>
</evidence>
<feature type="domain" description="HD" evidence="1">
    <location>
        <begin position="142"/>
        <end position="230"/>
    </location>
</feature>
<protein>
    <submittedName>
        <fullName evidence="2">HD domain-containing protein</fullName>
    </submittedName>
</protein>
<proteinExistence type="predicted"/>
<sequence length="330" mass="36073">MGSKVPPITPNLRRPVVCTNAELTGRVTDIPPRQAPIAARNLLFTELLDHAHRDTDDFAGVVGFSPTSFALCGRVGQRIRRSAHDDWICGQYVLVDIPVFSQTGHSRIHSLEETTVPQPLPSTPLADKAIELATRTLKPHLLNHSVRGFLFGQAVASREGLRPDTDYDEETMFLICVLHDIGLAEIANGDQPFEIDGADYAAQFLEDNGVTDTRVDTVWDAIASHTSGFTDSPVYRRRRPAASWIAVEGIGIDVGGGPSDLPSGYADQVHATYPRLGGTRALTTSIETQALANPRKAWPATLAGEIVHQRHPELPYMTWDSIIEASGWQD</sequence>